<evidence type="ECO:0000313" key="1">
    <source>
        <dbReference type="EMBL" id="KAI3819784.1"/>
    </source>
</evidence>
<organism evidence="1 2">
    <name type="scientific">Smallanthus sonchifolius</name>
    <dbReference type="NCBI Taxonomy" id="185202"/>
    <lineage>
        <taxon>Eukaryota</taxon>
        <taxon>Viridiplantae</taxon>
        <taxon>Streptophyta</taxon>
        <taxon>Embryophyta</taxon>
        <taxon>Tracheophyta</taxon>
        <taxon>Spermatophyta</taxon>
        <taxon>Magnoliopsida</taxon>
        <taxon>eudicotyledons</taxon>
        <taxon>Gunneridae</taxon>
        <taxon>Pentapetalae</taxon>
        <taxon>asterids</taxon>
        <taxon>campanulids</taxon>
        <taxon>Asterales</taxon>
        <taxon>Asteraceae</taxon>
        <taxon>Asteroideae</taxon>
        <taxon>Heliantheae alliance</taxon>
        <taxon>Millerieae</taxon>
        <taxon>Smallanthus</taxon>
    </lineage>
</organism>
<name>A0ACB9JHX2_9ASTR</name>
<accession>A0ACB9JHX2</accession>
<keyword evidence="2" id="KW-1185">Reference proteome</keyword>
<sequence length="248" mass="28145">MYGKVTQDSVLGLGEQDKAMHARPWDARPFIPPLLPDGNGGSLRPKPEVRDVIAREVVLTLKNVFLDFLSDALKKSKEEEEENHEEKVYDSDGDEVNAGLNTRGCTYKFCPGNEIDRVENEFLIFKGGNKTHRNTLPDSTSWLNWMNLRSQERMSTKRAQNAELHRGECRAGSTMCFKCGKPRHYSKDCRSTIKCQNYGWFGHVTKDCRKTGQSGSGKEKEDEKEQPKARTRAYALTKEEARGNPDVV</sequence>
<reference evidence="1 2" key="2">
    <citation type="journal article" date="2022" name="Mol. Ecol. Resour.">
        <title>The genomes of chicory, endive, great burdock and yacon provide insights into Asteraceae paleo-polyploidization history and plant inulin production.</title>
        <authorList>
            <person name="Fan W."/>
            <person name="Wang S."/>
            <person name="Wang H."/>
            <person name="Wang A."/>
            <person name="Jiang F."/>
            <person name="Liu H."/>
            <person name="Zhao H."/>
            <person name="Xu D."/>
            <person name="Zhang Y."/>
        </authorList>
    </citation>
    <scope>NUCLEOTIDE SEQUENCE [LARGE SCALE GENOMIC DNA]</scope>
    <source>
        <strain evidence="2">cv. Yunnan</strain>
        <tissue evidence="1">Leaves</tissue>
    </source>
</reference>
<comment type="caution">
    <text evidence="1">The sequence shown here is derived from an EMBL/GenBank/DDBJ whole genome shotgun (WGS) entry which is preliminary data.</text>
</comment>
<protein>
    <submittedName>
        <fullName evidence="1">Uncharacterized protein</fullName>
    </submittedName>
</protein>
<proteinExistence type="predicted"/>
<reference evidence="2" key="1">
    <citation type="journal article" date="2022" name="Mol. Ecol. Resour.">
        <title>The genomes of chicory, endive, great burdock and yacon provide insights into Asteraceae palaeo-polyploidization history and plant inulin production.</title>
        <authorList>
            <person name="Fan W."/>
            <person name="Wang S."/>
            <person name="Wang H."/>
            <person name="Wang A."/>
            <person name="Jiang F."/>
            <person name="Liu H."/>
            <person name="Zhao H."/>
            <person name="Xu D."/>
            <person name="Zhang Y."/>
        </authorList>
    </citation>
    <scope>NUCLEOTIDE SEQUENCE [LARGE SCALE GENOMIC DNA]</scope>
    <source>
        <strain evidence="2">cv. Yunnan</strain>
    </source>
</reference>
<evidence type="ECO:0000313" key="2">
    <source>
        <dbReference type="Proteomes" id="UP001056120"/>
    </source>
</evidence>
<gene>
    <name evidence="1" type="ORF">L1987_13636</name>
</gene>
<dbReference type="EMBL" id="CM042021">
    <property type="protein sequence ID" value="KAI3819784.1"/>
    <property type="molecule type" value="Genomic_DNA"/>
</dbReference>
<dbReference type="Proteomes" id="UP001056120">
    <property type="component" value="Linkage Group LG04"/>
</dbReference>